<name>A0A645C028_9ZZZZ</name>
<keyword evidence="1" id="KW-0472">Membrane</keyword>
<feature type="transmembrane region" description="Helical" evidence="1">
    <location>
        <begin position="179"/>
        <end position="198"/>
    </location>
</feature>
<reference evidence="2" key="1">
    <citation type="submission" date="2019-08" db="EMBL/GenBank/DDBJ databases">
        <authorList>
            <person name="Kucharzyk K."/>
            <person name="Murdoch R.W."/>
            <person name="Higgins S."/>
            <person name="Loffler F."/>
        </authorList>
    </citation>
    <scope>NUCLEOTIDE SEQUENCE</scope>
</reference>
<comment type="caution">
    <text evidence="2">The sequence shown here is derived from an EMBL/GenBank/DDBJ whole genome shotgun (WGS) entry which is preliminary data.</text>
</comment>
<keyword evidence="1" id="KW-0812">Transmembrane</keyword>
<feature type="transmembrane region" description="Helical" evidence="1">
    <location>
        <begin position="141"/>
        <end position="158"/>
    </location>
</feature>
<sequence>MIIGFTIEFSHQKAICGDSIRIGLKYNSVEQFSNYLFYGYIFVIGIYDIFTIGINKFRGFFHAFDLTIISMPILYLCTAFILSFNIYNDIVRTLLMLGSLILLPYMFFNLYWKQNLKWYSIFLGYIILQLIIYKVLRAEILFSSTLVSYFLIGSYELGRHIFHKAKSVSTISLWKKLRALSIVVPVTLIYFIVIALNISPIEIEKKYYIDSVYRSYATFTSLQEAENLARIALEDDTSKISHWQGKTEDFNNRYNFSLGDYSVQIDGATGKIFEIRNQKEKDMKSDKNLSEKDIETKTLKWLKTVGFTYDENHHV</sequence>
<protein>
    <submittedName>
        <fullName evidence="2">Uncharacterized protein</fullName>
    </submittedName>
</protein>
<accession>A0A645C028</accession>
<dbReference type="EMBL" id="VSSQ01021624">
    <property type="protein sequence ID" value="MPM67324.1"/>
    <property type="molecule type" value="Genomic_DNA"/>
</dbReference>
<gene>
    <name evidence="2" type="ORF">SDC9_114246</name>
</gene>
<feature type="transmembrane region" description="Helical" evidence="1">
    <location>
        <begin position="93"/>
        <end position="111"/>
    </location>
</feature>
<evidence type="ECO:0000313" key="2">
    <source>
        <dbReference type="EMBL" id="MPM67324.1"/>
    </source>
</evidence>
<feature type="transmembrane region" description="Helical" evidence="1">
    <location>
        <begin position="35"/>
        <end position="54"/>
    </location>
</feature>
<feature type="transmembrane region" description="Helical" evidence="1">
    <location>
        <begin position="118"/>
        <end position="135"/>
    </location>
</feature>
<organism evidence="2">
    <name type="scientific">bioreactor metagenome</name>
    <dbReference type="NCBI Taxonomy" id="1076179"/>
    <lineage>
        <taxon>unclassified sequences</taxon>
        <taxon>metagenomes</taxon>
        <taxon>ecological metagenomes</taxon>
    </lineage>
</organism>
<evidence type="ECO:0000256" key="1">
    <source>
        <dbReference type="SAM" id="Phobius"/>
    </source>
</evidence>
<dbReference type="AlphaFoldDB" id="A0A645C028"/>
<proteinExistence type="predicted"/>
<keyword evidence="1" id="KW-1133">Transmembrane helix</keyword>
<feature type="transmembrane region" description="Helical" evidence="1">
    <location>
        <begin position="66"/>
        <end position="87"/>
    </location>
</feature>